<dbReference type="STRING" id="4829.A0A163J7V5"/>
<organism evidence="5">
    <name type="scientific">Absidia glauca</name>
    <name type="common">Pin mould</name>
    <dbReference type="NCBI Taxonomy" id="4829"/>
    <lineage>
        <taxon>Eukaryota</taxon>
        <taxon>Fungi</taxon>
        <taxon>Fungi incertae sedis</taxon>
        <taxon>Mucoromycota</taxon>
        <taxon>Mucoromycotina</taxon>
        <taxon>Mucoromycetes</taxon>
        <taxon>Mucorales</taxon>
        <taxon>Cunninghamellaceae</taxon>
        <taxon>Absidia</taxon>
    </lineage>
</organism>
<dbReference type="InParanoid" id="A0A163J7V5"/>
<dbReference type="AlphaFoldDB" id="A0A163J7V5"/>
<evidence type="ECO:0000256" key="1">
    <source>
        <dbReference type="ARBA" id="ARBA00008361"/>
    </source>
</evidence>
<dbReference type="Proteomes" id="UP000078561">
    <property type="component" value="Unassembled WGS sequence"/>
</dbReference>
<dbReference type="GO" id="GO:0032259">
    <property type="term" value="P:methylation"/>
    <property type="evidence" value="ECO:0007669"/>
    <property type="project" value="UniProtKB-KW"/>
</dbReference>
<accession>A0A163J7V5</accession>
<keyword evidence="3" id="KW-0808">Transferase</keyword>
<dbReference type="CDD" id="cd02440">
    <property type="entry name" value="AdoMet_MTases"/>
    <property type="match status" value="1"/>
</dbReference>
<evidence type="ECO:0000256" key="2">
    <source>
        <dbReference type="ARBA" id="ARBA00022603"/>
    </source>
</evidence>
<keyword evidence="6" id="KW-1185">Reference proteome</keyword>
<dbReference type="OrthoDB" id="10027013at2759"/>
<dbReference type="InterPro" id="IPR029063">
    <property type="entry name" value="SAM-dependent_MTases_sf"/>
</dbReference>
<dbReference type="GO" id="GO:0008757">
    <property type="term" value="F:S-adenosylmethionine-dependent methyltransferase activity"/>
    <property type="evidence" value="ECO:0007669"/>
    <property type="project" value="InterPro"/>
</dbReference>
<dbReference type="PANTHER" id="PTHR44942:SF4">
    <property type="entry name" value="METHYLTRANSFERASE TYPE 11 DOMAIN-CONTAINING PROTEIN"/>
    <property type="match status" value="1"/>
</dbReference>
<dbReference type="Gene3D" id="3.40.50.150">
    <property type="entry name" value="Vaccinia Virus protein VP39"/>
    <property type="match status" value="1"/>
</dbReference>
<evidence type="ECO:0000313" key="5">
    <source>
        <dbReference type="EMBL" id="SAL97672.1"/>
    </source>
</evidence>
<evidence type="ECO:0000256" key="3">
    <source>
        <dbReference type="ARBA" id="ARBA00022679"/>
    </source>
</evidence>
<name>A0A163J7V5_ABSGL</name>
<keyword evidence="2" id="KW-0489">Methyltransferase</keyword>
<feature type="domain" description="Methyltransferase type 11" evidence="4">
    <location>
        <begin position="41"/>
        <end position="132"/>
    </location>
</feature>
<dbReference type="EMBL" id="LT551899">
    <property type="protein sequence ID" value="SAL97672.1"/>
    <property type="molecule type" value="Genomic_DNA"/>
</dbReference>
<evidence type="ECO:0000313" key="6">
    <source>
        <dbReference type="Proteomes" id="UP000078561"/>
    </source>
</evidence>
<dbReference type="Pfam" id="PF08241">
    <property type="entry name" value="Methyltransf_11"/>
    <property type="match status" value="1"/>
</dbReference>
<comment type="similarity">
    <text evidence="1">Belongs to the methyltransferase superfamily.</text>
</comment>
<evidence type="ECO:0000259" key="4">
    <source>
        <dbReference type="Pfam" id="PF08241"/>
    </source>
</evidence>
<dbReference type="SUPFAM" id="SSF53335">
    <property type="entry name" value="S-adenosyl-L-methionine-dependent methyltransferases"/>
    <property type="match status" value="1"/>
</dbReference>
<reference evidence="5" key="1">
    <citation type="submission" date="2016-04" db="EMBL/GenBank/DDBJ databases">
        <authorList>
            <person name="Evans L.H."/>
            <person name="Alamgir A."/>
            <person name="Owens N."/>
            <person name="Weber N.D."/>
            <person name="Virtaneva K."/>
            <person name="Barbian K."/>
            <person name="Babar A."/>
            <person name="Rosenke K."/>
        </authorList>
    </citation>
    <scope>NUCLEOTIDE SEQUENCE [LARGE SCALE GENOMIC DNA]</scope>
    <source>
        <strain evidence="5">CBS 101.48</strain>
    </source>
</reference>
<sequence length="274" mass="30372">MTTFSKQGFNAAKYFAHRPMYNQAAYTHILNSHHGNVDLALDVGCGPGTVAAHLAKQFHQVIGVDPSPSMIKVAQQEQQLPNVTFCQAYGEALPVADHSVDLITVAQSLHWLDPARFLAEVQRVLRPNGTLVAWGYMFGKMLGNEDTLVAELGEGALGQYWEPNRAIATAGFVSWLPAFQATFKDVQHMSYPDPLLPCSKVLAVPWMDDSEMTLDQLVDYVKTWSSYKNWLDGNAGKDDVVDAFFKHRCPSLTGDSLVHIQWPHSVFIASQPLD</sequence>
<protein>
    <recommendedName>
        <fullName evidence="4">Methyltransferase type 11 domain-containing protein</fullName>
    </recommendedName>
</protein>
<gene>
    <name evidence="5" type="primary">ABSGL_03179.1 scaffold 4267</name>
</gene>
<dbReference type="InterPro" id="IPR013216">
    <property type="entry name" value="Methyltransf_11"/>
</dbReference>
<dbReference type="InterPro" id="IPR051052">
    <property type="entry name" value="Diverse_substrate_MTase"/>
</dbReference>
<proteinExistence type="inferred from homology"/>
<dbReference type="OMA" id="VKTWSSY"/>
<dbReference type="PANTHER" id="PTHR44942">
    <property type="entry name" value="METHYLTRANSF_11 DOMAIN-CONTAINING PROTEIN"/>
    <property type="match status" value="1"/>
</dbReference>